<evidence type="ECO:0000256" key="1">
    <source>
        <dbReference type="SAM" id="Coils"/>
    </source>
</evidence>
<dbReference type="OrthoDB" id="435005at2759"/>
<dbReference type="EMBL" id="CAJNDS010002724">
    <property type="protein sequence ID" value="CAE7574499.1"/>
    <property type="molecule type" value="Genomic_DNA"/>
</dbReference>
<organism evidence="3 4">
    <name type="scientific">Symbiodinium natans</name>
    <dbReference type="NCBI Taxonomy" id="878477"/>
    <lineage>
        <taxon>Eukaryota</taxon>
        <taxon>Sar</taxon>
        <taxon>Alveolata</taxon>
        <taxon>Dinophyceae</taxon>
        <taxon>Suessiales</taxon>
        <taxon>Symbiodiniaceae</taxon>
        <taxon>Symbiodinium</taxon>
    </lineage>
</organism>
<keyword evidence="1" id="KW-0175">Coiled coil</keyword>
<comment type="caution">
    <text evidence="3">The sequence shown here is derived from an EMBL/GenBank/DDBJ whole genome shotgun (WGS) entry which is preliminary data.</text>
</comment>
<gene>
    <name evidence="3" type="ORF">SNAT2548_LOCUS32774</name>
</gene>
<accession>A0A812URL7</accession>
<sequence length="449" mass="49095">MPSMAVPAGSQAQVYPISRHDSRSMWPRPEARSASPCGRAIWMHGMRPVPTPVLTFGTPPRTPRTVLHVAHMGKPDRPAWTRQMWTAPRVCPSAAHVQSLRVLKAPETTGIMRPRRHSAPLQPLQPLQSCVAPVSGSAQLRPGGPVLQESRQHFAPGVSAARQPTPERGALTAMRQDAMTSSQCITKSADSLSSGCFRTSPGACRCVWASPATPVRLMPSVQDGPIVMVSPQTSHRQVRSDLDTTVATATTVTTATSLAPRTLQSDDKPSKTMRSSSCQTSHVDQIRSEMMELLEERERCHQRQLQNLHSFQQERERDHQRQLQQMRKTHEADMRRLEEKLCNLLAERQEIGFFRGVASGSAATPPPAKAASRIGSREEDTDTLLYTEPSLDRTLSPIEADCSQDLAASPLSQASFPSSAILGSESSPMTRSIKMLPPADSQVPPLPGK</sequence>
<proteinExistence type="predicted"/>
<feature type="compositionally biased region" description="Polar residues" evidence="2">
    <location>
        <begin position="272"/>
        <end position="282"/>
    </location>
</feature>
<feature type="region of interest" description="Disordered" evidence="2">
    <location>
        <begin position="412"/>
        <end position="449"/>
    </location>
</feature>
<feature type="region of interest" description="Disordered" evidence="2">
    <location>
        <begin position="358"/>
        <end position="382"/>
    </location>
</feature>
<keyword evidence="4" id="KW-1185">Reference proteome</keyword>
<evidence type="ECO:0000313" key="3">
    <source>
        <dbReference type="EMBL" id="CAE7574499.1"/>
    </source>
</evidence>
<reference evidence="3" key="1">
    <citation type="submission" date="2021-02" db="EMBL/GenBank/DDBJ databases">
        <authorList>
            <person name="Dougan E. K."/>
            <person name="Rhodes N."/>
            <person name="Thang M."/>
            <person name="Chan C."/>
        </authorList>
    </citation>
    <scope>NUCLEOTIDE SEQUENCE</scope>
</reference>
<dbReference type="Proteomes" id="UP000604046">
    <property type="component" value="Unassembled WGS sequence"/>
</dbReference>
<evidence type="ECO:0000256" key="2">
    <source>
        <dbReference type="SAM" id="MobiDB-lite"/>
    </source>
</evidence>
<protein>
    <submittedName>
        <fullName evidence="3">Uncharacterized protein</fullName>
    </submittedName>
</protein>
<feature type="coiled-coil region" evidence="1">
    <location>
        <begin position="283"/>
        <end position="340"/>
    </location>
</feature>
<name>A0A812URL7_9DINO</name>
<dbReference type="AlphaFoldDB" id="A0A812URL7"/>
<evidence type="ECO:0000313" key="4">
    <source>
        <dbReference type="Proteomes" id="UP000604046"/>
    </source>
</evidence>
<feature type="region of interest" description="Disordered" evidence="2">
    <location>
        <begin position="262"/>
        <end position="282"/>
    </location>
</feature>